<name>A0A3L9DZE1_9STRE</name>
<reference evidence="2 3" key="1">
    <citation type="submission" date="2018-10" db="EMBL/GenBank/DDBJ databases">
        <title>Streptococcus hillyeri sp. nov., isolated from equine tracheal sample.</title>
        <authorList>
            <person name="Macfadyen A.C."/>
            <person name="Waller A."/>
            <person name="Paterson G.K."/>
        </authorList>
    </citation>
    <scope>NUCLEOTIDE SEQUENCE [LARGE SCALE GENOMIC DNA]</scope>
    <source>
        <strain evidence="2 3">28462</strain>
    </source>
</reference>
<proteinExistence type="predicted"/>
<feature type="transmembrane region" description="Helical" evidence="1">
    <location>
        <begin position="47"/>
        <end position="64"/>
    </location>
</feature>
<gene>
    <name evidence="2" type="ORF">EAF07_00620</name>
</gene>
<protein>
    <submittedName>
        <fullName evidence="2">Uncharacterized protein</fullName>
    </submittedName>
</protein>
<evidence type="ECO:0000256" key="1">
    <source>
        <dbReference type="SAM" id="Phobius"/>
    </source>
</evidence>
<evidence type="ECO:0000313" key="3">
    <source>
        <dbReference type="Proteomes" id="UP000279194"/>
    </source>
</evidence>
<keyword evidence="1" id="KW-1133">Transmembrane helix</keyword>
<keyword evidence="1" id="KW-0812">Transmembrane</keyword>
<keyword evidence="3" id="KW-1185">Reference proteome</keyword>
<feature type="transmembrane region" description="Helical" evidence="1">
    <location>
        <begin position="12"/>
        <end position="35"/>
    </location>
</feature>
<evidence type="ECO:0000313" key="2">
    <source>
        <dbReference type="EMBL" id="RLY05237.1"/>
    </source>
</evidence>
<dbReference type="RefSeq" id="WP_121834365.1">
    <property type="nucleotide sequence ID" value="NZ_CP163513.1"/>
</dbReference>
<sequence length="79" mass="8758">MIKRITVRQLCQVMKCNLILGLIILTIAGALISLMVKASGVRPSQPLIWGMGTIWFLLFLRYGLGSMIVSHEKKGSDQV</sequence>
<organism evidence="2 3">
    <name type="scientific">Streptococcus hillyeri</name>
    <dbReference type="NCBI Taxonomy" id="2282420"/>
    <lineage>
        <taxon>Bacteria</taxon>
        <taxon>Bacillati</taxon>
        <taxon>Bacillota</taxon>
        <taxon>Bacilli</taxon>
        <taxon>Lactobacillales</taxon>
        <taxon>Streptococcaceae</taxon>
        <taxon>Streptococcus</taxon>
    </lineage>
</organism>
<dbReference type="Proteomes" id="UP000279194">
    <property type="component" value="Unassembled WGS sequence"/>
</dbReference>
<dbReference type="EMBL" id="RCVM01000001">
    <property type="protein sequence ID" value="RLY05237.1"/>
    <property type="molecule type" value="Genomic_DNA"/>
</dbReference>
<comment type="caution">
    <text evidence="2">The sequence shown here is derived from an EMBL/GenBank/DDBJ whole genome shotgun (WGS) entry which is preliminary data.</text>
</comment>
<keyword evidence="1" id="KW-0472">Membrane</keyword>
<dbReference type="AlphaFoldDB" id="A0A3L9DZE1"/>
<accession>A0A3L9DZE1</accession>